<proteinExistence type="predicted"/>
<dbReference type="RefSeq" id="WP_002587664.1">
    <property type="nucleotide sequence ID" value="NZ_KB850977.1"/>
</dbReference>
<reference evidence="4 5" key="1">
    <citation type="submission" date="2013-01" db="EMBL/GenBank/DDBJ databases">
        <title>The Genome Sequence of Clostridium clostridioforme 90A8.</title>
        <authorList>
            <consortium name="The Broad Institute Genome Sequencing Platform"/>
            <person name="Earl A."/>
            <person name="Ward D."/>
            <person name="Feldgarden M."/>
            <person name="Gevers D."/>
            <person name="Courvalin P."/>
            <person name="Lambert T."/>
            <person name="Walker B."/>
            <person name="Young S.K."/>
            <person name="Zeng Q."/>
            <person name="Gargeya S."/>
            <person name="Fitzgerald M."/>
            <person name="Haas B."/>
            <person name="Abouelleil A."/>
            <person name="Alvarado L."/>
            <person name="Arachchi H.M."/>
            <person name="Berlin A.M."/>
            <person name="Chapman S.B."/>
            <person name="Dewar J."/>
            <person name="Goldberg J."/>
            <person name="Griggs A."/>
            <person name="Gujja S."/>
            <person name="Hansen M."/>
            <person name="Howarth C."/>
            <person name="Imamovic A."/>
            <person name="Larimer J."/>
            <person name="McCowan C."/>
            <person name="Murphy C."/>
            <person name="Neiman D."/>
            <person name="Pearson M."/>
            <person name="Priest M."/>
            <person name="Roberts A."/>
            <person name="Saif S."/>
            <person name="Shea T."/>
            <person name="Sisk P."/>
            <person name="Sykes S."/>
            <person name="Wortman J."/>
            <person name="Nusbaum C."/>
            <person name="Birren B."/>
        </authorList>
    </citation>
    <scope>NUCLEOTIDE SEQUENCE [LARGE SCALE GENOMIC DNA]</scope>
    <source>
        <strain evidence="4 5">90A8</strain>
    </source>
</reference>
<dbReference type="PATRIC" id="fig|999408.3.peg.3363"/>
<evidence type="ECO:0000256" key="1">
    <source>
        <dbReference type="ARBA" id="ARBA00022729"/>
    </source>
</evidence>
<dbReference type="InterPro" id="IPR036908">
    <property type="entry name" value="RlpA-like_sf"/>
</dbReference>
<dbReference type="InterPro" id="IPR051933">
    <property type="entry name" value="Resuscitation_pf_RpfB"/>
</dbReference>
<dbReference type="CDD" id="cd14667">
    <property type="entry name" value="3D_containing_proteins"/>
    <property type="match status" value="1"/>
</dbReference>
<dbReference type="GeneID" id="57960618"/>
<evidence type="ECO:0000256" key="2">
    <source>
        <dbReference type="SAM" id="SignalP"/>
    </source>
</evidence>
<name>A0A0E2H8H9_9FIRM</name>
<feature type="domain" description="3D" evidence="3">
    <location>
        <begin position="182"/>
        <end position="240"/>
    </location>
</feature>
<keyword evidence="1 2" id="KW-0732">Signal</keyword>
<dbReference type="GO" id="GO:0009254">
    <property type="term" value="P:peptidoglycan turnover"/>
    <property type="evidence" value="ECO:0007669"/>
    <property type="project" value="InterPro"/>
</dbReference>
<dbReference type="HOGENOM" id="CLU_1088924_0_0_9"/>
<dbReference type="GO" id="GO:0019867">
    <property type="term" value="C:outer membrane"/>
    <property type="evidence" value="ECO:0007669"/>
    <property type="project" value="InterPro"/>
</dbReference>
<feature type="chain" id="PRO_5038849920" description="3D domain-containing protein" evidence="2">
    <location>
        <begin position="27"/>
        <end position="242"/>
    </location>
</feature>
<dbReference type="InterPro" id="IPR010611">
    <property type="entry name" value="3D_dom"/>
</dbReference>
<dbReference type="InterPro" id="IPR059180">
    <property type="entry name" value="3D_YorM"/>
</dbReference>
<organism evidence="4 5">
    <name type="scientific">[Clostridium] clostridioforme 90A8</name>
    <dbReference type="NCBI Taxonomy" id="999408"/>
    <lineage>
        <taxon>Bacteria</taxon>
        <taxon>Bacillati</taxon>
        <taxon>Bacillota</taxon>
        <taxon>Clostridia</taxon>
        <taxon>Lachnospirales</taxon>
        <taxon>Lachnospiraceae</taxon>
        <taxon>Enterocloster</taxon>
    </lineage>
</organism>
<dbReference type="EMBL" id="AGYR01000035">
    <property type="protein sequence ID" value="ENZ13173.1"/>
    <property type="molecule type" value="Genomic_DNA"/>
</dbReference>
<dbReference type="Pfam" id="PF06725">
    <property type="entry name" value="3D"/>
    <property type="match status" value="1"/>
</dbReference>
<feature type="signal peptide" evidence="2">
    <location>
        <begin position="1"/>
        <end position="26"/>
    </location>
</feature>
<comment type="caution">
    <text evidence="4">The sequence shown here is derived from an EMBL/GenBank/DDBJ whole genome shotgun (WGS) entry which is preliminary data.</text>
</comment>
<dbReference type="Proteomes" id="UP000013085">
    <property type="component" value="Unassembled WGS sequence"/>
</dbReference>
<gene>
    <name evidence="4" type="ORF">HMPREF1090_03110</name>
</gene>
<dbReference type="SUPFAM" id="SSF50685">
    <property type="entry name" value="Barwin-like endoglucanases"/>
    <property type="match status" value="1"/>
</dbReference>
<dbReference type="PANTHER" id="PTHR39160">
    <property type="entry name" value="CELL WALL-BINDING PROTEIN YOCH"/>
    <property type="match status" value="1"/>
</dbReference>
<sequence>MKLRHLLTGAILTVSLLAATAITVLAAAPKGRFKTVNSTTISGWAYNSSTPDDALNVRISIKDKNTGEEVFSQRMTAGEYSDELYGSGKGNGCHAFTLNMDWSALPYGVYLVEGYVGDSDFSNPRTYTNGNPDARQEAPAAEAQNLVPLGVFKTTGYCPCGACSEGWGRRTSTGAVATAGHTIAVDPRVIPYGSKVMINGVVYTAEDRGGAVRGNHIDIFFNTHAETRQHGTQNAEVYLVQS</sequence>
<dbReference type="PANTHER" id="PTHR39160:SF4">
    <property type="entry name" value="RESUSCITATION-PROMOTING FACTOR RPFB"/>
    <property type="match status" value="1"/>
</dbReference>
<evidence type="ECO:0000313" key="4">
    <source>
        <dbReference type="EMBL" id="ENZ13173.1"/>
    </source>
</evidence>
<evidence type="ECO:0000313" key="5">
    <source>
        <dbReference type="Proteomes" id="UP000013085"/>
    </source>
</evidence>
<evidence type="ECO:0000259" key="3">
    <source>
        <dbReference type="Pfam" id="PF06725"/>
    </source>
</evidence>
<accession>A0A0E2H8H9</accession>
<protein>
    <recommendedName>
        <fullName evidence="3">3D domain-containing protein</fullName>
    </recommendedName>
</protein>
<dbReference type="GO" id="GO:0004553">
    <property type="term" value="F:hydrolase activity, hydrolyzing O-glycosyl compounds"/>
    <property type="evidence" value="ECO:0007669"/>
    <property type="project" value="InterPro"/>
</dbReference>
<dbReference type="Gene3D" id="2.40.40.10">
    <property type="entry name" value="RlpA-like domain"/>
    <property type="match status" value="1"/>
</dbReference>
<dbReference type="AlphaFoldDB" id="A0A0E2H8H9"/>